<keyword evidence="2" id="KW-1185">Reference proteome</keyword>
<name>A0A1I5YUD9_9BACT</name>
<dbReference type="Proteomes" id="UP000199031">
    <property type="component" value="Unassembled WGS sequence"/>
</dbReference>
<sequence>MQINYTTDAFYALIQLVNYIESKNTQGAGLRWLSRFEKFLERKLKSASQIKLCNNIAFQQLNLRCIYFNEWIVAFSVYEDSVLIEALLHKSRISD</sequence>
<gene>
    <name evidence="1" type="ORF">SAMN05444277_11447</name>
</gene>
<evidence type="ECO:0000313" key="1">
    <source>
        <dbReference type="EMBL" id="SFQ47883.1"/>
    </source>
</evidence>
<dbReference type="Gene3D" id="3.30.2310.20">
    <property type="entry name" value="RelE-like"/>
    <property type="match status" value="1"/>
</dbReference>
<dbReference type="RefSeq" id="WP_090662183.1">
    <property type="nucleotide sequence ID" value="NZ_FOXQ01000014.1"/>
</dbReference>
<accession>A0A1I5YUD9</accession>
<proteinExistence type="predicted"/>
<protein>
    <recommendedName>
        <fullName evidence="3">ParE toxin of type II toxin-antitoxin system, parDE</fullName>
    </recommendedName>
</protein>
<organism evidence="1 2">
    <name type="scientific">Parafilimonas terrae</name>
    <dbReference type="NCBI Taxonomy" id="1465490"/>
    <lineage>
        <taxon>Bacteria</taxon>
        <taxon>Pseudomonadati</taxon>
        <taxon>Bacteroidota</taxon>
        <taxon>Chitinophagia</taxon>
        <taxon>Chitinophagales</taxon>
        <taxon>Chitinophagaceae</taxon>
        <taxon>Parafilimonas</taxon>
    </lineage>
</organism>
<dbReference type="EMBL" id="FOXQ01000014">
    <property type="protein sequence ID" value="SFQ47883.1"/>
    <property type="molecule type" value="Genomic_DNA"/>
</dbReference>
<dbReference type="InterPro" id="IPR035093">
    <property type="entry name" value="RelE/ParE_toxin_dom_sf"/>
</dbReference>
<dbReference type="OrthoDB" id="799443at2"/>
<evidence type="ECO:0000313" key="2">
    <source>
        <dbReference type="Proteomes" id="UP000199031"/>
    </source>
</evidence>
<evidence type="ECO:0008006" key="3">
    <source>
        <dbReference type="Google" id="ProtNLM"/>
    </source>
</evidence>
<reference evidence="1 2" key="1">
    <citation type="submission" date="2016-10" db="EMBL/GenBank/DDBJ databases">
        <authorList>
            <person name="de Groot N.N."/>
        </authorList>
    </citation>
    <scope>NUCLEOTIDE SEQUENCE [LARGE SCALE GENOMIC DNA]</scope>
    <source>
        <strain evidence="1 2">DSM 28286</strain>
    </source>
</reference>
<dbReference type="AlphaFoldDB" id="A0A1I5YUD9"/>
<dbReference type="STRING" id="1465490.SAMN05444277_11447"/>